<keyword evidence="6" id="KW-1267">Proteomics identification</keyword>
<dbReference type="PANTHER" id="PTHR21733">
    <property type="entry name" value="CUB_2 DOMAIN-CONTAINING PROTEIN-RELATED-RELATED"/>
    <property type="match status" value="1"/>
</dbReference>
<dbReference type="PANTHER" id="PTHR21733:SF1">
    <property type="entry name" value="DOWNSTREAM OF DAF-16 (REGULATED BY DAF-16)"/>
    <property type="match status" value="1"/>
</dbReference>
<dbReference type="OMA" id="GIFYCQY"/>
<evidence type="ECO:0000313" key="3">
    <source>
        <dbReference type="EMBL" id="CCD66700.1"/>
    </source>
</evidence>
<dbReference type="IntAct" id="O45143">
    <property type="interactions" value="1"/>
</dbReference>
<keyword evidence="4" id="KW-1185">Reference proteome</keyword>
<feature type="compositionally biased region" description="Low complexity" evidence="1">
    <location>
        <begin position="363"/>
        <end position="377"/>
    </location>
</feature>
<dbReference type="WormBase" id="C34H4.2">
    <property type="protein sequence ID" value="CE31328"/>
    <property type="gene ID" value="WBGene00016425"/>
</dbReference>
<dbReference type="RefSeq" id="NP_500096.2">
    <property type="nucleotide sequence ID" value="NM_067695.4"/>
</dbReference>
<dbReference type="PaxDb" id="6239-C34H4.2"/>
<gene>
    <name evidence="3 5" type="ORF">C34H4.2</name>
    <name evidence="3" type="ORF">CELE_C34H4.2</name>
</gene>
<feature type="region of interest" description="Disordered" evidence="1">
    <location>
        <begin position="363"/>
        <end position="427"/>
    </location>
</feature>
<dbReference type="InterPro" id="IPR005071">
    <property type="entry name" value="Glycoprotein"/>
</dbReference>
<feature type="signal peptide" evidence="2">
    <location>
        <begin position="1"/>
        <end position="19"/>
    </location>
</feature>
<dbReference type="PeptideAtlas" id="O45143"/>
<reference evidence="3 4" key="1">
    <citation type="journal article" date="1998" name="Science">
        <title>Genome sequence of the nematode C. elegans: a platform for investigating biology.</title>
        <authorList>
            <consortium name="The C. elegans sequencing consortium"/>
            <person name="Sulson J.E."/>
            <person name="Waterston R."/>
        </authorList>
    </citation>
    <scope>NUCLEOTIDE SEQUENCE [LARGE SCALE GENOMIC DNA]</scope>
    <source>
        <strain evidence="3 4">Bristol N2</strain>
    </source>
</reference>
<feature type="compositionally biased region" description="Low complexity" evidence="1">
    <location>
        <begin position="384"/>
        <end position="408"/>
    </location>
</feature>
<sequence length="449" mass="47909">MRFCFYFALFSCLVINILADPMILDLKSYKNGTVYQVANLEDSANLYVASDDDPSNLRLIQIITGGNTYSLADLVSTPQKITISGGLTITSTNPDAVTYALTGYIYVTTAQQAQDPLFKVLVVTGAHTLNANGVQATTVILNTELEVRTDDADQPTKSSYVSNLKMTSNENLKFHWGIPAANWKQGTTNNTFFMNPYTDGTNTMFFDHTEPMQIGLDCWYIISSGPVSMGVKNDYVPNHNYTTTAANTTGLLVSGNFLYQEHQVNFLPDPTRSRTVGTFITAYIPQGANVNFTFVAADGSWVQTFDSSKNNSQLASSSPLAAQKLNVKSSRIFAGTFYCQYFGISTAMLPISSSSTTVTSPAIITTSQGGKASTTPSSAPPAPGSSSASPTGTSGSSVSPPASGPTTSMPAQASTTPSGTMGSTLQTTTKFSRSPSILISSFAIFYLII</sequence>
<organism evidence="3 4">
    <name type="scientific">Caenorhabditis elegans</name>
    <dbReference type="NCBI Taxonomy" id="6239"/>
    <lineage>
        <taxon>Eukaryota</taxon>
        <taxon>Metazoa</taxon>
        <taxon>Ecdysozoa</taxon>
        <taxon>Nematoda</taxon>
        <taxon>Chromadorea</taxon>
        <taxon>Rhabditida</taxon>
        <taxon>Rhabditina</taxon>
        <taxon>Rhabditomorpha</taxon>
        <taxon>Rhabditoidea</taxon>
        <taxon>Rhabditidae</taxon>
        <taxon>Peloderinae</taxon>
        <taxon>Caenorhabditis</taxon>
    </lineage>
</organism>
<dbReference type="Bgee" id="WBGene00016425">
    <property type="expression patterns" value="Expressed in larva and 2 other cell types or tissues"/>
</dbReference>
<dbReference type="KEGG" id="cel:CELE_C34H4.2"/>
<dbReference type="UCSC" id="C34H4.2">
    <property type="organism name" value="c. elegans"/>
</dbReference>
<accession>O45143</accession>
<dbReference type="Proteomes" id="UP000001940">
    <property type="component" value="Chromosome IV"/>
</dbReference>
<feature type="chain" id="PRO_5004158476" evidence="2">
    <location>
        <begin position="20"/>
        <end position="449"/>
    </location>
</feature>
<dbReference type="FunCoup" id="O45143">
    <property type="interactions" value="1579"/>
</dbReference>
<dbReference type="GeneID" id="183220"/>
<name>O45143_CAEEL</name>
<dbReference type="AGR" id="WB:WBGene00016425"/>
<dbReference type="STRING" id="6239.C34H4.2.1"/>
<evidence type="ECO:0000313" key="4">
    <source>
        <dbReference type="Proteomes" id="UP000001940"/>
    </source>
</evidence>
<dbReference type="HOGENOM" id="CLU_040349_0_0_1"/>
<proteinExistence type="evidence at protein level"/>
<evidence type="ECO:0000256" key="1">
    <source>
        <dbReference type="SAM" id="MobiDB-lite"/>
    </source>
</evidence>
<protein>
    <submittedName>
        <fullName evidence="3">CUB_2 domain-containing protein</fullName>
    </submittedName>
</protein>
<dbReference type="PIR" id="G88639">
    <property type="entry name" value="G88639"/>
</dbReference>
<dbReference type="PhylomeDB" id="O45143"/>
<feature type="compositionally biased region" description="Polar residues" evidence="1">
    <location>
        <begin position="409"/>
        <end position="427"/>
    </location>
</feature>
<dbReference type="OrthoDB" id="5807757at2759"/>
<dbReference type="InParanoid" id="O45143"/>
<dbReference type="CTD" id="183220"/>
<evidence type="ECO:0007829" key="6">
    <source>
        <dbReference type="PeptideAtlas" id="O45143"/>
    </source>
</evidence>
<dbReference type="AlphaFoldDB" id="O45143"/>
<dbReference type="Pfam" id="PF03409">
    <property type="entry name" value="Glycoprotein"/>
    <property type="match status" value="1"/>
</dbReference>
<dbReference type="EMBL" id="BX284604">
    <property type="protein sequence ID" value="CCD66700.1"/>
    <property type="molecule type" value="Genomic_DNA"/>
</dbReference>
<evidence type="ECO:0000313" key="5">
    <source>
        <dbReference type="WormBase" id="C34H4.2"/>
    </source>
</evidence>
<dbReference type="eggNOG" id="ENOG502TCWX">
    <property type="taxonomic scope" value="Eukaryota"/>
</dbReference>
<dbReference type="MINT" id="O45143"/>
<evidence type="ECO:0000256" key="2">
    <source>
        <dbReference type="SAM" id="SignalP"/>
    </source>
</evidence>
<keyword evidence="2" id="KW-0732">Signal</keyword>